<comment type="catalytic activity">
    <reaction evidence="9">
        <text>Couples ATP hydrolysis with the unwinding of duplex DNA by translocating in the 3'-5' direction.</text>
        <dbReference type="EC" id="5.6.2.4"/>
    </reaction>
</comment>
<dbReference type="SUPFAM" id="SSF52540">
    <property type="entry name" value="P-loop containing nucleoside triphosphate hydrolases"/>
    <property type="match status" value="1"/>
</dbReference>
<dbReference type="GO" id="GO:0016787">
    <property type="term" value="F:hydrolase activity"/>
    <property type="evidence" value="ECO:0007669"/>
    <property type="project" value="UniProtKB-KW"/>
</dbReference>
<dbReference type="GO" id="GO:0005524">
    <property type="term" value="F:ATP binding"/>
    <property type="evidence" value="ECO:0007669"/>
    <property type="project" value="UniProtKB-KW"/>
</dbReference>
<keyword evidence="4 15" id="KW-0378">Hydrolase</keyword>
<dbReference type="GO" id="GO:0030894">
    <property type="term" value="C:replisome"/>
    <property type="evidence" value="ECO:0007669"/>
    <property type="project" value="TreeGrafter"/>
</dbReference>
<keyword evidence="5 15" id="KW-0347">Helicase</keyword>
<dbReference type="GO" id="GO:0003677">
    <property type="term" value="F:DNA binding"/>
    <property type="evidence" value="ECO:0007669"/>
    <property type="project" value="UniProtKB-KW"/>
</dbReference>
<dbReference type="EC" id="5.6.2.4" evidence="10"/>
<evidence type="ECO:0000256" key="10">
    <source>
        <dbReference type="ARBA" id="ARBA00034808"/>
    </source>
</evidence>
<evidence type="ECO:0000256" key="11">
    <source>
        <dbReference type="ARBA" id="ARBA00044535"/>
    </source>
</evidence>
<evidence type="ECO:0000259" key="13">
    <source>
        <dbReference type="PROSITE" id="PS51192"/>
    </source>
</evidence>
<dbReference type="GO" id="GO:0046872">
    <property type="term" value="F:metal ion binding"/>
    <property type="evidence" value="ECO:0007669"/>
    <property type="project" value="UniProtKB-KW"/>
</dbReference>
<dbReference type="CDD" id="cd17920">
    <property type="entry name" value="DEXHc_RecQ"/>
    <property type="match status" value="1"/>
</dbReference>
<evidence type="ECO:0000256" key="2">
    <source>
        <dbReference type="ARBA" id="ARBA00022723"/>
    </source>
</evidence>
<reference evidence="15" key="1">
    <citation type="submission" date="2019-12" db="EMBL/GenBank/DDBJ databases">
        <title>High-Quality draft genome sequences of three cyanobacteria isolated from the limestone walls of the Old Cathedral of Coimbra.</title>
        <authorList>
            <person name="Tiago I."/>
            <person name="Soares F."/>
            <person name="Portugal A."/>
        </authorList>
    </citation>
    <scope>NUCLEOTIDE SEQUENCE</scope>
    <source>
        <strain evidence="15">A</strain>
    </source>
</reference>
<accession>A0A8J7Z4Y6</accession>
<evidence type="ECO:0000256" key="1">
    <source>
        <dbReference type="ARBA" id="ARBA00005446"/>
    </source>
</evidence>
<dbReference type="GO" id="GO:0005737">
    <property type="term" value="C:cytoplasm"/>
    <property type="evidence" value="ECO:0007669"/>
    <property type="project" value="TreeGrafter"/>
</dbReference>
<dbReference type="Proteomes" id="UP000646053">
    <property type="component" value="Unassembled WGS sequence"/>
</dbReference>
<evidence type="ECO:0000256" key="3">
    <source>
        <dbReference type="ARBA" id="ARBA00022741"/>
    </source>
</evidence>
<evidence type="ECO:0000256" key="12">
    <source>
        <dbReference type="ARBA" id="ARBA00044550"/>
    </source>
</evidence>
<dbReference type="GO" id="GO:0006281">
    <property type="term" value="P:DNA repair"/>
    <property type="evidence" value="ECO:0007669"/>
    <property type="project" value="TreeGrafter"/>
</dbReference>
<dbReference type="PROSITE" id="PS51194">
    <property type="entry name" value="HELICASE_CTER"/>
    <property type="match status" value="1"/>
</dbReference>
<dbReference type="Gene3D" id="3.40.50.300">
    <property type="entry name" value="P-loop containing nucleotide triphosphate hydrolases"/>
    <property type="match status" value="2"/>
</dbReference>
<organism evidence="15 16">
    <name type="scientific">Myxacorys almedinensis A</name>
    <dbReference type="NCBI Taxonomy" id="2690445"/>
    <lineage>
        <taxon>Bacteria</taxon>
        <taxon>Bacillati</taxon>
        <taxon>Cyanobacteriota</taxon>
        <taxon>Cyanophyceae</taxon>
        <taxon>Leptolyngbyales</taxon>
        <taxon>Leptolyngbyaceae</taxon>
        <taxon>Myxacorys</taxon>
        <taxon>Myxacorys almedinensis</taxon>
    </lineage>
</organism>
<dbReference type="InterPro" id="IPR011545">
    <property type="entry name" value="DEAD/DEAH_box_helicase_dom"/>
</dbReference>
<dbReference type="PROSITE" id="PS51192">
    <property type="entry name" value="HELICASE_ATP_BIND_1"/>
    <property type="match status" value="1"/>
</dbReference>
<keyword evidence="8" id="KW-0413">Isomerase</keyword>
<dbReference type="Pfam" id="PF16124">
    <property type="entry name" value="RecQ_Zn_bind"/>
    <property type="match status" value="1"/>
</dbReference>
<dbReference type="GO" id="GO:0006310">
    <property type="term" value="P:DNA recombination"/>
    <property type="evidence" value="ECO:0007669"/>
    <property type="project" value="InterPro"/>
</dbReference>
<keyword evidence="2" id="KW-0479">Metal-binding</keyword>
<evidence type="ECO:0000259" key="14">
    <source>
        <dbReference type="PROSITE" id="PS51194"/>
    </source>
</evidence>
<dbReference type="RefSeq" id="WP_162425423.1">
    <property type="nucleotide sequence ID" value="NZ_WVIE01000045.1"/>
</dbReference>
<keyword evidence="7" id="KW-0238">DNA-binding</keyword>
<dbReference type="InterPro" id="IPR032284">
    <property type="entry name" value="RecQ_Zn-bd"/>
</dbReference>
<gene>
    <name evidence="15" type="ORF">GS601_21875</name>
</gene>
<dbReference type="AlphaFoldDB" id="A0A8J7Z4Y6"/>
<dbReference type="SMART" id="SM00487">
    <property type="entry name" value="DEXDc"/>
    <property type="match status" value="1"/>
</dbReference>
<dbReference type="InterPro" id="IPR014001">
    <property type="entry name" value="Helicase_ATP-bd"/>
</dbReference>
<comment type="caution">
    <text evidence="15">The sequence shown here is derived from an EMBL/GenBank/DDBJ whole genome shotgun (WGS) entry which is preliminary data.</text>
</comment>
<dbReference type="GO" id="GO:0043138">
    <property type="term" value="F:3'-5' DNA helicase activity"/>
    <property type="evidence" value="ECO:0007669"/>
    <property type="project" value="UniProtKB-EC"/>
</dbReference>
<dbReference type="InterPro" id="IPR027417">
    <property type="entry name" value="P-loop_NTPase"/>
</dbReference>
<proteinExistence type="inferred from homology"/>
<evidence type="ECO:0000313" key="16">
    <source>
        <dbReference type="Proteomes" id="UP000646053"/>
    </source>
</evidence>
<dbReference type="GO" id="GO:0009378">
    <property type="term" value="F:four-way junction helicase activity"/>
    <property type="evidence" value="ECO:0007669"/>
    <property type="project" value="TreeGrafter"/>
</dbReference>
<dbReference type="Pfam" id="PF00270">
    <property type="entry name" value="DEAD"/>
    <property type="match status" value="1"/>
</dbReference>
<keyword evidence="16" id="KW-1185">Reference proteome</keyword>
<dbReference type="PANTHER" id="PTHR13710:SF105">
    <property type="entry name" value="ATP-DEPENDENT DNA HELICASE Q1"/>
    <property type="match status" value="1"/>
</dbReference>
<dbReference type="GO" id="GO:0043590">
    <property type="term" value="C:bacterial nucleoid"/>
    <property type="evidence" value="ECO:0007669"/>
    <property type="project" value="TreeGrafter"/>
</dbReference>
<evidence type="ECO:0000256" key="4">
    <source>
        <dbReference type="ARBA" id="ARBA00022801"/>
    </source>
</evidence>
<feature type="domain" description="Helicase ATP-binding" evidence="13">
    <location>
        <begin position="33"/>
        <end position="210"/>
    </location>
</feature>
<dbReference type="EMBL" id="WVIE01000045">
    <property type="protein sequence ID" value="NDJ19899.1"/>
    <property type="molecule type" value="Genomic_DNA"/>
</dbReference>
<feature type="domain" description="Helicase C-terminal" evidence="14">
    <location>
        <begin position="237"/>
        <end position="385"/>
    </location>
</feature>
<sequence length="484" mass="54361">MTASTASSLAQTRSLLQHLWGYPDFRPPQGDVIQTLLTGQDALIILPTGGGKSLCFQLPALMQTGLTLVISPLVALMENQVQDLQQRRLPAALLHSEMASVDRKKVLWALETQQLRLLYLSPETLLSAPVWQRLCVPNLKINGLIVDEAHCVAQWGETFRPAYYRLGAVRPALLQHKPPTTRLAIAAFTATADPTTQDTIERILGLDHPHRVRLSPYRSNLFLTVQSISTPRGRRQRLIQFIGSQFRQSGLVYVRTRHDSEALAIELKQQGHATAAYHAGLAANDRRQIEQDWLKGTLQFVICTNAFGMGISKPNVRWIVHYHAPFLLSEYVQEIGRAGRDGKPAIALMLISSWLDPDDKTRWNFFQQQMRSQIQSAQKLAQAIPPHGSVASVSKQFKEGAKSLSLLYKTGTLSWLDPFHYEINRHKNNGNRNNTHNAAVNSVQPMQTYLSTKNCRWQSLLSAFGCDEEAKSFCCGHCDLCRKR</sequence>
<keyword evidence="6" id="KW-0067">ATP-binding</keyword>
<dbReference type="InterPro" id="IPR001650">
    <property type="entry name" value="Helicase_C-like"/>
</dbReference>
<dbReference type="PANTHER" id="PTHR13710">
    <property type="entry name" value="DNA HELICASE RECQ FAMILY MEMBER"/>
    <property type="match status" value="1"/>
</dbReference>
<evidence type="ECO:0000256" key="8">
    <source>
        <dbReference type="ARBA" id="ARBA00023235"/>
    </source>
</evidence>
<dbReference type="NCBIfam" id="TIGR00614">
    <property type="entry name" value="recQ_fam"/>
    <property type="match status" value="1"/>
</dbReference>
<name>A0A8J7Z4Y6_9CYAN</name>
<evidence type="ECO:0000313" key="15">
    <source>
        <dbReference type="EMBL" id="NDJ19899.1"/>
    </source>
</evidence>
<comment type="similarity">
    <text evidence="1">Belongs to the helicase family. RecQ subfamily.</text>
</comment>
<evidence type="ECO:0000256" key="5">
    <source>
        <dbReference type="ARBA" id="ARBA00022806"/>
    </source>
</evidence>
<evidence type="ECO:0000256" key="6">
    <source>
        <dbReference type="ARBA" id="ARBA00022840"/>
    </source>
</evidence>
<keyword evidence="3" id="KW-0547">Nucleotide-binding</keyword>
<dbReference type="InterPro" id="IPR004589">
    <property type="entry name" value="DNA_helicase_ATP-dep_RecQ"/>
</dbReference>
<protein>
    <recommendedName>
        <fullName evidence="11">ATP-dependent DNA helicase RecQ</fullName>
        <ecNumber evidence="10">5.6.2.4</ecNumber>
    </recommendedName>
    <alternativeName>
        <fullName evidence="12">DNA 3'-5' helicase RecQ</fullName>
    </alternativeName>
</protein>
<evidence type="ECO:0000256" key="9">
    <source>
        <dbReference type="ARBA" id="ARBA00034617"/>
    </source>
</evidence>
<dbReference type="Pfam" id="PF00271">
    <property type="entry name" value="Helicase_C"/>
    <property type="match status" value="1"/>
</dbReference>
<evidence type="ECO:0000256" key="7">
    <source>
        <dbReference type="ARBA" id="ARBA00023125"/>
    </source>
</evidence>
<dbReference type="SMART" id="SM00490">
    <property type="entry name" value="HELICc"/>
    <property type="match status" value="1"/>
</dbReference>